<dbReference type="Proteomes" id="UP000479710">
    <property type="component" value="Unassembled WGS sequence"/>
</dbReference>
<name>A0A6G1EZS7_9ORYZ</name>
<evidence type="ECO:0000313" key="2">
    <source>
        <dbReference type="EMBL" id="KAF0930089.1"/>
    </source>
</evidence>
<reference evidence="2 3" key="1">
    <citation type="submission" date="2019-11" db="EMBL/GenBank/DDBJ databases">
        <title>Whole genome sequence of Oryza granulata.</title>
        <authorList>
            <person name="Li W."/>
        </authorList>
    </citation>
    <scope>NUCLEOTIDE SEQUENCE [LARGE SCALE GENOMIC DNA]</scope>
    <source>
        <strain evidence="3">cv. Menghai</strain>
        <tissue evidence="2">Leaf</tissue>
    </source>
</reference>
<comment type="caution">
    <text evidence="2">The sequence shown here is derived from an EMBL/GenBank/DDBJ whole genome shotgun (WGS) entry which is preliminary data.</text>
</comment>
<gene>
    <name evidence="2" type="ORF">E2562_027920</name>
</gene>
<feature type="region of interest" description="Disordered" evidence="1">
    <location>
        <begin position="55"/>
        <end position="82"/>
    </location>
</feature>
<accession>A0A6G1EZS7</accession>
<dbReference type="EMBL" id="SPHZ02000002">
    <property type="protein sequence ID" value="KAF0930089.1"/>
    <property type="molecule type" value="Genomic_DNA"/>
</dbReference>
<proteinExistence type="predicted"/>
<evidence type="ECO:0000313" key="3">
    <source>
        <dbReference type="Proteomes" id="UP000479710"/>
    </source>
</evidence>
<evidence type="ECO:0000256" key="1">
    <source>
        <dbReference type="SAM" id="MobiDB-lite"/>
    </source>
</evidence>
<sequence>MMRWQRCRLYLLVNTISWANKKRGFILTGAVYSWGGTGRGDGHGTLEWKGWRWRSGRRRRPETDLAEQRPWTDGWRAGDTTS</sequence>
<organism evidence="2 3">
    <name type="scientific">Oryza meyeriana var. granulata</name>
    <dbReference type="NCBI Taxonomy" id="110450"/>
    <lineage>
        <taxon>Eukaryota</taxon>
        <taxon>Viridiplantae</taxon>
        <taxon>Streptophyta</taxon>
        <taxon>Embryophyta</taxon>
        <taxon>Tracheophyta</taxon>
        <taxon>Spermatophyta</taxon>
        <taxon>Magnoliopsida</taxon>
        <taxon>Liliopsida</taxon>
        <taxon>Poales</taxon>
        <taxon>Poaceae</taxon>
        <taxon>BOP clade</taxon>
        <taxon>Oryzoideae</taxon>
        <taxon>Oryzeae</taxon>
        <taxon>Oryzinae</taxon>
        <taxon>Oryza</taxon>
        <taxon>Oryza meyeriana</taxon>
    </lineage>
</organism>
<protein>
    <submittedName>
        <fullName evidence="2">Uncharacterized protein</fullName>
    </submittedName>
</protein>
<keyword evidence="3" id="KW-1185">Reference proteome</keyword>
<dbReference type="AlphaFoldDB" id="A0A6G1EZS7"/>